<feature type="transmembrane region" description="Helical" evidence="6">
    <location>
        <begin position="67"/>
        <end position="85"/>
    </location>
</feature>
<dbReference type="Proteomes" id="UP000277811">
    <property type="component" value="Unassembled WGS sequence"/>
</dbReference>
<feature type="transmembrane region" description="Helical" evidence="6">
    <location>
        <begin position="97"/>
        <end position="115"/>
    </location>
</feature>
<keyword evidence="5 6" id="KW-0472">Membrane</keyword>
<dbReference type="PANTHER" id="PTHR30238:SF4">
    <property type="entry name" value="SLL1022 PROTEIN"/>
    <property type="match status" value="1"/>
</dbReference>
<comment type="subcellular location">
    <subcellularLocation>
        <location evidence="1">Membrane</location>
        <topology evidence="1">Multi-pass membrane protein</topology>
    </subcellularLocation>
</comment>
<dbReference type="InterPro" id="IPR005496">
    <property type="entry name" value="Integral_membrane_TerC"/>
</dbReference>
<feature type="transmembrane region" description="Helical" evidence="6">
    <location>
        <begin position="193"/>
        <end position="212"/>
    </location>
</feature>
<dbReference type="NCBIfam" id="TIGR03717">
    <property type="entry name" value="R_switched_YjbE"/>
    <property type="match status" value="1"/>
</dbReference>
<accession>A0A498R546</accession>
<protein>
    <submittedName>
        <fullName evidence="7">Integral membrane protein terc</fullName>
    </submittedName>
</protein>
<sequence length="228" mass="24481">MHFLIALSGIIMVNVILSGDNAIVIAMASRTLPPHERRTAVVWGSAGAILLRIILTFTAVLLLTVPYLQFAGGVTLVWIAAKLLLQGHKNENLPGASSFAGALKMIIAADLIMSLDNTLAIAAMAHGSLLLLTVGLLLSIPLIILGSQVIARIMKRFPVIVYFGAGLIAWTAGELMMRDEQAGVFLRSELPWWLLPLLLAAGVTAGGLWHAYSGKARRQTERVRSLSK</sequence>
<name>A0A498R546_9FIRM</name>
<dbReference type="EMBL" id="UPPP01000054">
    <property type="protein sequence ID" value="VBB05313.1"/>
    <property type="molecule type" value="Genomic_DNA"/>
</dbReference>
<evidence type="ECO:0000256" key="5">
    <source>
        <dbReference type="ARBA" id="ARBA00023136"/>
    </source>
</evidence>
<evidence type="ECO:0000313" key="7">
    <source>
        <dbReference type="EMBL" id="VBB05313.1"/>
    </source>
</evidence>
<evidence type="ECO:0000256" key="4">
    <source>
        <dbReference type="ARBA" id="ARBA00022989"/>
    </source>
</evidence>
<feature type="transmembrane region" description="Helical" evidence="6">
    <location>
        <begin position="40"/>
        <end position="61"/>
    </location>
</feature>
<dbReference type="Pfam" id="PF03741">
    <property type="entry name" value="TerC"/>
    <property type="match status" value="1"/>
</dbReference>
<dbReference type="RefSeq" id="WP_122626301.1">
    <property type="nucleotide sequence ID" value="NZ_UPPP01000054.1"/>
</dbReference>
<dbReference type="AlphaFoldDB" id="A0A498R546"/>
<dbReference type="InterPro" id="IPR022301">
    <property type="entry name" value="Integral_membrane_YjbE"/>
</dbReference>
<proteinExistence type="inferred from homology"/>
<keyword evidence="8" id="KW-1185">Reference proteome</keyword>
<evidence type="ECO:0000256" key="1">
    <source>
        <dbReference type="ARBA" id="ARBA00004141"/>
    </source>
</evidence>
<keyword evidence="3 6" id="KW-0812">Transmembrane</keyword>
<dbReference type="GO" id="GO:0016020">
    <property type="term" value="C:membrane"/>
    <property type="evidence" value="ECO:0007669"/>
    <property type="project" value="UniProtKB-SubCell"/>
</dbReference>
<evidence type="ECO:0000256" key="3">
    <source>
        <dbReference type="ARBA" id="ARBA00022692"/>
    </source>
</evidence>
<gene>
    <name evidence="7" type="ORF">LUCI_0520</name>
</gene>
<evidence type="ECO:0000313" key="8">
    <source>
        <dbReference type="Proteomes" id="UP000277811"/>
    </source>
</evidence>
<evidence type="ECO:0000256" key="6">
    <source>
        <dbReference type="SAM" id="Phobius"/>
    </source>
</evidence>
<comment type="similarity">
    <text evidence="2">Belongs to the TerC family.</text>
</comment>
<dbReference type="PANTHER" id="PTHR30238">
    <property type="entry name" value="MEMBRANE BOUND PREDICTED REDOX MODULATOR"/>
    <property type="match status" value="1"/>
</dbReference>
<feature type="transmembrane region" description="Helical" evidence="6">
    <location>
        <begin position="6"/>
        <end position="28"/>
    </location>
</feature>
<keyword evidence="4 6" id="KW-1133">Transmembrane helix</keyword>
<feature type="transmembrane region" description="Helical" evidence="6">
    <location>
        <begin position="157"/>
        <end position="173"/>
    </location>
</feature>
<reference evidence="7 8" key="1">
    <citation type="submission" date="2018-06" db="EMBL/GenBank/DDBJ databases">
        <authorList>
            <person name="Strepis N."/>
        </authorList>
    </citation>
    <scope>NUCLEOTIDE SEQUENCE [LARGE SCALE GENOMIC DNA]</scope>
    <source>
        <strain evidence="7">LUCI</strain>
    </source>
</reference>
<organism evidence="7 8">
    <name type="scientific">Lucifera butyrica</name>
    <dbReference type="NCBI Taxonomy" id="1351585"/>
    <lineage>
        <taxon>Bacteria</taxon>
        <taxon>Bacillati</taxon>
        <taxon>Bacillota</taxon>
        <taxon>Negativicutes</taxon>
        <taxon>Veillonellales</taxon>
        <taxon>Veillonellaceae</taxon>
        <taxon>Lucifera</taxon>
    </lineage>
</organism>
<dbReference type="OrthoDB" id="5295733at2"/>
<feature type="transmembrane region" description="Helical" evidence="6">
    <location>
        <begin position="121"/>
        <end position="145"/>
    </location>
</feature>
<evidence type="ECO:0000256" key="2">
    <source>
        <dbReference type="ARBA" id="ARBA00007511"/>
    </source>
</evidence>